<protein>
    <submittedName>
        <fullName evidence="1">Uncharacterized protein</fullName>
    </submittedName>
</protein>
<gene>
    <name evidence="1" type="ORF">LCGC14_2419490</name>
</gene>
<name>A0A0F9E277_9ZZZZ</name>
<dbReference type="EMBL" id="LAZR01036749">
    <property type="protein sequence ID" value="KKL24021.1"/>
    <property type="molecule type" value="Genomic_DNA"/>
</dbReference>
<evidence type="ECO:0000313" key="1">
    <source>
        <dbReference type="EMBL" id="KKL24021.1"/>
    </source>
</evidence>
<comment type="caution">
    <text evidence="1">The sequence shown here is derived from an EMBL/GenBank/DDBJ whole genome shotgun (WGS) entry which is preliminary data.</text>
</comment>
<proteinExistence type="predicted"/>
<accession>A0A0F9E277</accession>
<organism evidence="1">
    <name type="scientific">marine sediment metagenome</name>
    <dbReference type="NCBI Taxonomy" id="412755"/>
    <lineage>
        <taxon>unclassified sequences</taxon>
        <taxon>metagenomes</taxon>
        <taxon>ecological metagenomes</taxon>
    </lineage>
</organism>
<dbReference type="AlphaFoldDB" id="A0A0F9E277"/>
<reference evidence="1" key="1">
    <citation type="journal article" date="2015" name="Nature">
        <title>Complex archaea that bridge the gap between prokaryotes and eukaryotes.</title>
        <authorList>
            <person name="Spang A."/>
            <person name="Saw J.H."/>
            <person name="Jorgensen S.L."/>
            <person name="Zaremba-Niedzwiedzka K."/>
            <person name="Martijn J."/>
            <person name="Lind A.E."/>
            <person name="van Eijk R."/>
            <person name="Schleper C."/>
            <person name="Guy L."/>
            <person name="Ettema T.J."/>
        </authorList>
    </citation>
    <scope>NUCLEOTIDE SEQUENCE</scope>
</reference>
<sequence length="61" mass="6898">MKGYTITNPYTVVPLDPDEFDIVHAAVFNFMIDDTIIPSRRKLANSILARLEEISGYKIIA</sequence>